<feature type="region of interest" description="Disordered" evidence="4">
    <location>
        <begin position="384"/>
        <end position="409"/>
    </location>
</feature>
<keyword evidence="7" id="KW-1185">Reference proteome</keyword>
<dbReference type="PANTHER" id="PTHR31314">
    <property type="entry name" value="MYB FAMILY TRANSCRIPTION FACTOR PHL7-LIKE"/>
    <property type="match status" value="1"/>
</dbReference>
<evidence type="ECO:0000256" key="4">
    <source>
        <dbReference type="SAM" id="MobiDB-lite"/>
    </source>
</evidence>
<keyword evidence="3" id="KW-0539">Nucleus</keyword>
<dbReference type="InterPro" id="IPR001005">
    <property type="entry name" value="SANT/Myb"/>
</dbReference>
<accession>A0AAP0KWJ8</accession>
<evidence type="ECO:0000259" key="5">
    <source>
        <dbReference type="PROSITE" id="PS51294"/>
    </source>
</evidence>
<sequence>MKDEICSNTRSGGGSSGENSSSSTEGSNNCPNYRPSNNNDTISDGDSSKINDDEKQSREVVNGGISTSSNSTVEEISEKKQSSSSTGVRQYVRSKTPRLRWTPQLHLCFVHAVERLGGQDRATPKLVLQLMNIKGLSIAHVKSHLQMYRSKKIDDQGHVAGGEGASADRHVYNLSQLPMLQCFNQRPTSVFRHSAGRDTCWRGRRSWMAAYMGEARKDIRAKHNKYSQGRVDSSSSPTYNTINFNIGAPSSNSNEQTQRGITQDQSKNDQIQLPPDKNHSYYQPQVRPTRSIMDYSINGIMKSSIHQLRSTLRDQTVLNDGDHRHQSNCGLDLNLSLKITSSSSQHDHNLRGKALEDDEVDSSTCLSLSLSSSAVPSSKCSKLMEETDDHNESRNKRVRSSANTLDLTV</sequence>
<keyword evidence="1" id="KW-0805">Transcription regulation</keyword>
<dbReference type="NCBIfam" id="TIGR01557">
    <property type="entry name" value="myb_SHAQKYF"/>
    <property type="match status" value="1"/>
</dbReference>
<organism evidence="6 7">
    <name type="scientific">Stephania cephalantha</name>
    <dbReference type="NCBI Taxonomy" id="152367"/>
    <lineage>
        <taxon>Eukaryota</taxon>
        <taxon>Viridiplantae</taxon>
        <taxon>Streptophyta</taxon>
        <taxon>Embryophyta</taxon>
        <taxon>Tracheophyta</taxon>
        <taxon>Spermatophyta</taxon>
        <taxon>Magnoliopsida</taxon>
        <taxon>Ranunculales</taxon>
        <taxon>Menispermaceae</taxon>
        <taxon>Menispermoideae</taxon>
        <taxon>Cissampelideae</taxon>
        <taxon>Stephania</taxon>
    </lineage>
</organism>
<feature type="compositionally biased region" description="Polar residues" evidence="4">
    <location>
        <begin position="64"/>
        <end position="73"/>
    </location>
</feature>
<dbReference type="InterPro" id="IPR017930">
    <property type="entry name" value="Myb_dom"/>
</dbReference>
<name>A0AAP0KWJ8_9MAGN</name>
<dbReference type="GO" id="GO:0003677">
    <property type="term" value="F:DNA binding"/>
    <property type="evidence" value="ECO:0007669"/>
    <property type="project" value="InterPro"/>
</dbReference>
<feature type="compositionally biased region" description="Polar residues" evidence="4">
    <location>
        <begin position="226"/>
        <end position="271"/>
    </location>
</feature>
<proteinExistence type="predicted"/>
<keyword evidence="2" id="KW-0804">Transcription</keyword>
<protein>
    <recommendedName>
        <fullName evidence="5">HTH myb-type domain-containing protein</fullName>
    </recommendedName>
</protein>
<dbReference type="FunFam" id="1.10.10.60:FF:000002">
    <property type="entry name" value="Myb family transcription factor"/>
    <property type="match status" value="1"/>
</dbReference>
<dbReference type="GO" id="GO:0003700">
    <property type="term" value="F:DNA-binding transcription factor activity"/>
    <property type="evidence" value="ECO:0007669"/>
    <property type="project" value="InterPro"/>
</dbReference>
<feature type="region of interest" description="Disordered" evidence="4">
    <location>
        <begin position="1"/>
        <end position="94"/>
    </location>
</feature>
<evidence type="ECO:0000256" key="3">
    <source>
        <dbReference type="ARBA" id="ARBA00023242"/>
    </source>
</evidence>
<evidence type="ECO:0000256" key="1">
    <source>
        <dbReference type="ARBA" id="ARBA00023015"/>
    </source>
</evidence>
<feature type="compositionally biased region" description="Basic and acidic residues" evidence="4">
    <location>
        <begin position="384"/>
        <end position="395"/>
    </location>
</feature>
<dbReference type="InterPro" id="IPR046955">
    <property type="entry name" value="PHR1-like"/>
</dbReference>
<dbReference type="InterPro" id="IPR009057">
    <property type="entry name" value="Homeodomain-like_sf"/>
</dbReference>
<feature type="compositionally biased region" description="Polar residues" evidence="4">
    <location>
        <begin position="400"/>
        <end position="409"/>
    </location>
</feature>
<dbReference type="Proteomes" id="UP001419268">
    <property type="component" value="Unassembled WGS sequence"/>
</dbReference>
<evidence type="ECO:0000313" key="6">
    <source>
        <dbReference type="EMBL" id="KAK9159154.1"/>
    </source>
</evidence>
<dbReference type="PROSITE" id="PS51294">
    <property type="entry name" value="HTH_MYB"/>
    <property type="match status" value="1"/>
</dbReference>
<dbReference type="Gene3D" id="1.10.10.60">
    <property type="entry name" value="Homeodomain-like"/>
    <property type="match status" value="1"/>
</dbReference>
<reference evidence="6 7" key="1">
    <citation type="submission" date="2024-01" db="EMBL/GenBank/DDBJ databases">
        <title>Genome assemblies of Stephania.</title>
        <authorList>
            <person name="Yang L."/>
        </authorList>
    </citation>
    <scope>NUCLEOTIDE SEQUENCE [LARGE SCALE GENOMIC DNA]</scope>
    <source>
        <strain evidence="6">JXDWG</strain>
        <tissue evidence="6">Leaf</tissue>
    </source>
</reference>
<dbReference type="AlphaFoldDB" id="A0AAP0KWJ8"/>
<feature type="compositionally biased region" description="Low complexity" evidence="4">
    <location>
        <begin position="17"/>
        <end position="39"/>
    </location>
</feature>
<dbReference type="SUPFAM" id="SSF46689">
    <property type="entry name" value="Homeodomain-like"/>
    <property type="match status" value="1"/>
</dbReference>
<dbReference type="Pfam" id="PF00249">
    <property type="entry name" value="Myb_DNA-binding"/>
    <property type="match status" value="1"/>
</dbReference>
<gene>
    <name evidence="6" type="ORF">Scep_005728</name>
</gene>
<comment type="caution">
    <text evidence="6">The sequence shown here is derived from an EMBL/GenBank/DDBJ whole genome shotgun (WGS) entry which is preliminary data.</text>
</comment>
<evidence type="ECO:0000313" key="7">
    <source>
        <dbReference type="Proteomes" id="UP001419268"/>
    </source>
</evidence>
<feature type="domain" description="HTH myb-type" evidence="5">
    <location>
        <begin position="93"/>
        <end position="153"/>
    </location>
</feature>
<evidence type="ECO:0000256" key="2">
    <source>
        <dbReference type="ARBA" id="ARBA00023163"/>
    </source>
</evidence>
<dbReference type="EMBL" id="JBBNAG010000002">
    <property type="protein sequence ID" value="KAK9159154.1"/>
    <property type="molecule type" value="Genomic_DNA"/>
</dbReference>
<feature type="compositionally biased region" description="Basic and acidic residues" evidence="4">
    <location>
        <begin position="46"/>
        <end position="58"/>
    </location>
</feature>
<dbReference type="InterPro" id="IPR006447">
    <property type="entry name" value="Myb_dom_plants"/>
</dbReference>
<dbReference type="PANTHER" id="PTHR31314:SF175">
    <property type="entry name" value="HTH MYB-TYPE DOMAIN-CONTAINING PROTEIN"/>
    <property type="match status" value="1"/>
</dbReference>
<feature type="region of interest" description="Disordered" evidence="4">
    <location>
        <begin position="223"/>
        <end position="284"/>
    </location>
</feature>